<reference evidence="2 3" key="1">
    <citation type="journal article" date="2017" name="Nat. Commun.">
        <title>'ARMAN' archaea depend on association with euryarchaeal host in culture and in situ.</title>
        <authorList>
            <person name="Golyshina O."/>
            <person name="Toshchakov S."/>
            <person name="Makarova K."/>
            <person name="Gavrilov S."/>
            <person name="Korzhenkov A."/>
            <person name="La Cono V."/>
            <person name="Arcadi E."/>
            <person name="Nechitaylo T."/>
            <person name="Ferrer M."/>
            <person name="Kublanov I."/>
            <person name="Wolf Y."/>
            <person name="Yakimov M."/>
            <person name="Golyshin P."/>
            <person name="Slesarev A."/>
            <person name="Kozyavkin S."/>
        </authorList>
    </citation>
    <scope>NUCLEOTIDE SEQUENCE [LARGE SCALE GENOMIC DNA]</scope>
    <source>
        <strain evidence="2 3">Mia14</strain>
    </source>
</reference>
<dbReference type="OrthoDB" id="382630at2157"/>
<dbReference type="GeneID" id="33313758"/>
<proteinExistence type="predicted"/>
<accession>A0A218NM44</accession>
<dbReference type="EMBL" id="CP019964">
    <property type="protein sequence ID" value="ASI13534.1"/>
    <property type="molecule type" value="Genomic_DNA"/>
</dbReference>
<organism evidence="2 3">
    <name type="scientific">Candidatus Mancarchaeum acidiphilum</name>
    <dbReference type="NCBI Taxonomy" id="1920749"/>
    <lineage>
        <taxon>Archaea</taxon>
        <taxon>Candidatus Micrarchaeota</taxon>
        <taxon>Candidatus Mancarchaeum</taxon>
    </lineage>
</organism>
<dbReference type="AlphaFoldDB" id="A0A218NM44"/>
<keyword evidence="1" id="KW-0472">Membrane</keyword>
<dbReference type="RefSeq" id="WP_088819700.1">
    <property type="nucleotide sequence ID" value="NZ_CP019964.1"/>
</dbReference>
<keyword evidence="3" id="KW-1185">Reference proteome</keyword>
<protein>
    <submittedName>
        <fullName evidence="2">Membrane protein</fullName>
    </submittedName>
</protein>
<keyword evidence="1" id="KW-1133">Transmembrane helix</keyword>
<name>A0A218NM44_9ARCH</name>
<evidence type="ECO:0000256" key="1">
    <source>
        <dbReference type="SAM" id="Phobius"/>
    </source>
</evidence>
<evidence type="ECO:0000313" key="3">
    <source>
        <dbReference type="Proteomes" id="UP000197679"/>
    </source>
</evidence>
<sequence length="307" mass="35904">MVMQRGIKEVLKNYNMPLWISDYVDAYIREDPLNSMKRATSFINVKRKRGSVTSTYVILPNGIKFSMSDISKILSLFYYGEKQVELMAESWSSRPDPVHVNYVKHFINVGKAEKRHLRAIKNLMDGLMRKPEEPPQIIKDVFSYIMNLDQWEERFIALYMIMRYSYSAIFGQVFYKVFYFVMPEFMRSFGKVYIDENGDLKWALEETRNMIKNGSISESRVLKISEDLLSLIEASVKYEISITKDLEVEKEIRLMLKVAIAYPLHELKDLGVNVDIKKEESTIDTLSDNLLKQNNKNEQDKAVPTKI</sequence>
<evidence type="ECO:0000313" key="2">
    <source>
        <dbReference type="EMBL" id="ASI13534.1"/>
    </source>
</evidence>
<dbReference type="KEGG" id="marh:Mia14_0200"/>
<gene>
    <name evidence="2" type="ORF">Mia14_0200</name>
</gene>
<keyword evidence="1" id="KW-0812">Transmembrane</keyword>
<dbReference type="Proteomes" id="UP000197679">
    <property type="component" value="Chromosome"/>
</dbReference>
<feature type="transmembrane region" description="Helical" evidence="1">
    <location>
        <begin position="164"/>
        <end position="182"/>
    </location>
</feature>